<dbReference type="InterPro" id="IPR027417">
    <property type="entry name" value="P-loop_NTPase"/>
</dbReference>
<organism evidence="2 3">
    <name type="scientific">Microlunatus ginsengisoli</name>
    <dbReference type="NCBI Taxonomy" id="363863"/>
    <lineage>
        <taxon>Bacteria</taxon>
        <taxon>Bacillati</taxon>
        <taxon>Actinomycetota</taxon>
        <taxon>Actinomycetes</taxon>
        <taxon>Propionibacteriales</taxon>
        <taxon>Propionibacteriaceae</taxon>
        <taxon>Microlunatus</taxon>
    </lineage>
</organism>
<feature type="region of interest" description="Disordered" evidence="1">
    <location>
        <begin position="459"/>
        <end position="506"/>
    </location>
</feature>
<protein>
    <submittedName>
        <fullName evidence="2">FtsK/SpoIIIE domain-containing protein</fullName>
    </submittedName>
</protein>
<dbReference type="Proteomes" id="UP001501490">
    <property type="component" value="Unassembled WGS sequence"/>
</dbReference>
<dbReference type="PANTHER" id="PTHR22683">
    <property type="entry name" value="SPORULATION PROTEIN RELATED"/>
    <property type="match status" value="1"/>
</dbReference>
<comment type="caution">
    <text evidence="2">The sequence shown here is derived from an EMBL/GenBank/DDBJ whole genome shotgun (WGS) entry which is preliminary data.</text>
</comment>
<gene>
    <name evidence="2" type="ORF">GCM10022236_10330</name>
</gene>
<evidence type="ECO:0000256" key="1">
    <source>
        <dbReference type="SAM" id="MobiDB-lite"/>
    </source>
</evidence>
<dbReference type="PANTHER" id="PTHR22683:SF41">
    <property type="entry name" value="DNA TRANSLOCASE FTSK"/>
    <property type="match status" value="1"/>
</dbReference>
<dbReference type="EMBL" id="BAABAB010000007">
    <property type="protein sequence ID" value="GAA3610590.1"/>
    <property type="molecule type" value="Genomic_DNA"/>
</dbReference>
<name>A0ABP6ZIB7_9ACTN</name>
<dbReference type="RefSeq" id="WP_344802054.1">
    <property type="nucleotide sequence ID" value="NZ_BAABAB010000007.1"/>
</dbReference>
<dbReference type="Gene3D" id="3.40.50.300">
    <property type="entry name" value="P-loop containing nucleotide triphosphate hydrolases"/>
    <property type="match status" value="1"/>
</dbReference>
<dbReference type="InterPro" id="IPR050206">
    <property type="entry name" value="FtsK/SpoIIIE/SftA"/>
</dbReference>
<reference evidence="3" key="1">
    <citation type="journal article" date="2019" name="Int. J. Syst. Evol. Microbiol.">
        <title>The Global Catalogue of Microorganisms (GCM) 10K type strain sequencing project: providing services to taxonomists for standard genome sequencing and annotation.</title>
        <authorList>
            <consortium name="The Broad Institute Genomics Platform"/>
            <consortium name="The Broad Institute Genome Sequencing Center for Infectious Disease"/>
            <person name="Wu L."/>
            <person name="Ma J."/>
        </authorList>
    </citation>
    <scope>NUCLEOTIDE SEQUENCE [LARGE SCALE GENOMIC DNA]</scope>
    <source>
        <strain evidence="3">JCM 16929</strain>
    </source>
</reference>
<proteinExistence type="predicted"/>
<evidence type="ECO:0000313" key="2">
    <source>
        <dbReference type="EMBL" id="GAA3610590.1"/>
    </source>
</evidence>
<dbReference type="SUPFAM" id="SSF52540">
    <property type="entry name" value="P-loop containing nucleoside triphosphate hydrolases"/>
    <property type="match status" value="1"/>
</dbReference>
<keyword evidence="3" id="KW-1185">Reference proteome</keyword>
<accession>A0ABP6ZIB7</accession>
<evidence type="ECO:0000313" key="3">
    <source>
        <dbReference type="Proteomes" id="UP001501490"/>
    </source>
</evidence>
<sequence>MAGRAAAVGRVLAAMVRGTGREAWFWLSGFAGLARRYRVAVVSSTGWLTVTAWQAWWQLFLLAAAPIMFFAGWCRVWPVSYTRRVSEPMWRRRVRRWVRKQWPMITDSCGLTRRTGQLVGGPVQVIVPRLARLRWQGGRLCGELELLPGQTVDQVEAAGDALRVTVSAHRIRIIPNAAVTGCGVAWTFGDPLAVPIPITVPAPDTPVDGLESIVLGVTEDGEPWRLPLRVPTFGAGRSGAGKSSLIQGMLIQLGPAIRAGLVEVCGIDLKCGVELAFAAPMLTRYATNPREAVVLLEQLVEWMEDRLARQAGISRDHTPSVAEPLVVVVVDELAMLTAYLTDRDLTRRGEAALSRLLSAGRAAGFVAHGFVQDPRKETVKMRHLFRQAVGLALREREEVSMVLSDGAVAAGAWCHKIPATTQGVGYVLGEADGRPVRVRGFLVTDDDIKLAAERFPAPRQHRIDTTLAEPEPGSTRAGGRARTRRKPATTTTATDGDGTGWEEAVS</sequence>